<dbReference type="EMBL" id="CP107941">
    <property type="protein sequence ID" value="WUI82107.1"/>
    <property type="molecule type" value="Genomic_DNA"/>
</dbReference>
<dbReference type="RefSeq" id="WP_328369803.1">
    <property type="nucleotide sequence ID" value="NZ_CP107936.1"/>
</dbReference>
<keyword evidence="2" id="KW-1185">Reference proteome</keyword>
<reference evidence="1 2" key="1">
    <citation type="submission" date="2022-10" db="EMBL/GenBank/DDBJ databases">
        <title>The complete genomes of actinobacterial strains from the NBC collection.</title>
        <authorList>
            <person name="Joergensen T.S."/>
            <person name="Alvarez Arevalo M."/>
            <person name="Sterndorff E.B."/>
            <person name="Faurdal D."/>
            <person name="Vuksanovic O."/>
            <person name="Mourched A.-S."/>
            <person name="Charusanti P."/>
            <person name="Shaw S."/>
            <person name="Blin K."/>
            <person name="Weber T."/>
        </authorList>
    </citation>
    <scope>NUCLEOTIDE SEQUENCE [LARGE SCALE GENOMIC DNA]</scope>
    <source>
        <strain evidence="1 2">NBC_00396</strain>
    </source>
</reference>
<proteinExistence type="predicted"/>
<gene>
    <name evidence="1" type="ORF">OG375_30255</name>
</gene>
<dbReference type="Proteomes" id="UP001346877">
    <property type="component" value="Chromosome"/>
</dbReference>
<accession>A0ABZ1PEQ3</accession>
<name>A0ABZ1PEQ3_9ACTN</name>
<dbReference type="SUPFAM" id="SSF160379">
    <property type="entry name" value="SP0830-like"/>
    <property type="match status" value="1"/>
</dbReference>
<organism evidence="1 2">
    <name type="scientific">Micromonospora zamorensis</name>
    <dbReference type="NCBI Taxonomy" id="709883"/>
    <lineage>
        <taxon>Bacteria</taxon>
        <taxon>Bacillati</taxon>
        <taxon>Actinomycetota</taxon>
        <taxon>Actinomycetes</taxon>
        <taxon>Micromonosporales</taxon>
        <taxon>Micromonosporaceae</taxon>
        <taxon>Micromonospora</taxon>
    </lineage>
</organism>
<evidence type="ECO:0000313" key="2">
    <source>
        <dbReference type="Proteomes" id="UP001346877"/>
    </source>
</evidence>
<sequence length="66" mass="7252">MPSDDELAGVELGADRYVVDGTEMYIWCPGGLRDSPLMKALGKIKDGPPATVRNWNTVEKLLAMMQ</sequence>
<evidence type="ECO:0000313" key="1">
    <source>
        <dbReference type="EMBL" id="WUI82107.1"/>
    </source>
</evidence>
<protein>
    <submittedName>
        <fullName evidence="1">Uncharacterized protein</fullName>
    </submittedName>
</protein>